<accession>A0A7G9YF30</accession>
<organism evidence="1">
    <name type="scientific">Candidatus Methanogaster sp. ANME-2c ERB4</name>
    <dbReference type="NCBI Taxonomy" id="2759911"/>
    <lineage>
        <taxon>Archaea</taxon>
        <taxon>Methanobacteriati</taxon>
        <taxon>Methanobacteriota</taxon>
        <taxon>Stenosarchaea group</taxon>
        <taxon>Methanomicrobia</taxon>
        <taxon>Methanosarcinales</taxon>
        <taxon>ANME-2 cluster</taxon>
        <taxon>Candidatus Methanogasteraceae</taxon>
        <taxon>Candidatus Methanogaster</taxon>
    </lineage>
</organism>
<gene>
    <name evidence="1" type="ORF">OEAKOMNL_00015</name>
</gene>
<proteinExistence type="predicted"/>
<protein>
    <submittedName>
        <fullName evidence="1">Uncharacterized protein</fullName>
    </submittedName>
</protein>
<dbReference type="AlphaFoldDB" id="A0A7G9YF30"/>
<reference evidence="1" key="1">
    <citation type="submission" date="2020-06" db="EMBL/GenBank/DDBJ databases">
        <title>Unique genomic features of the anaerobic methanotrophic archaea.</title>
        <authorList>
            <person name="Chadwick G.L."/>
            <person name="Skennerton C.T."/>
            <person name="Laso-Perez R."/>
            <person name="Leu A.O."/>
            <person name="Speth D.R."/>
            <person name="Yu H."/>
            <person name="Morgan-Lang C."/>
            <person name="Hatzenpichler R."/>
            <person name="Goudeau D."/>
            <person name="Malmstrom R."/>
            <person name="Brazelton W.J."/>
            <person name="Woyke T."/>
            <person name="Hallam S.J."/>
            <person name="Tyson G.W."/>
            <person name="Wegener G."/>
            <person name="Boetius A."/>
            <person name="Orphan V."/>
        </authorList>
    </citation>
    <scope>NUCLEOTIDE SEQUENCE</scope>
</reference>
<name>A0A7G9YF30_9EURY</name>
<sequence>MSTEISVYESRLIREIKETPQEYLPNLLQIVRLFRESVVLKPAEDSFRQGWKETMAGETQPVSELWDGIDAE</sequence>
<evidence type="ECO:0000313" key="1">
    <source>
        <dbReference type="EMBL" id="QNO46614.1"/>
    </source>
</evidence>
<dbReference type="EMBL" id="MT631211">
    <property type="protein sequence ID" value="QNO46614.1"/>
    <property type="molecule type" value="Genomic_DNA"/>
</dbReference>